<keyword evidence="5 9" id="KW-0235">DNA replication</keyword>
<dbReference type="NCBIfam" id="TIGR00611">
    <property type="entry name" value="recf"/>
    <property type="match status" value="1"/>
</dbReference>
<dbReference type="PANTHER" id="PTHR32182">
    <property type="entry name" value="DNA REPLICATION AND REPAIR PROTEIN RECF"/>
    <property type="match status" value="1"/>
</dbReference>
<keyword evidence="9" id="KW-0742">SOS response</keyword>
<keyword evidence="9" id="KW-0234">DNA repair</keyword>
<keyword evidence="9" id="KW-0227">DNA damage</keyword>
<dbReference type="PROSITE" id="PS00617">
    <property type="entry name" value="RECF_1"/>
    <property type="match status" value="1"/>
</dbReference>
<evidence type="ECO:0000256" key="6">
    <source>
        <dbReference type="ARBA" id="ARBA00022741"/>
    </source>
</evidence>
<dbReference type="EMBL" id="CP029803">
    <property type="protein sequence ID" value="AWT59954.1"/>
    <property type="molecule type" value="Genomic_DNA"/>
</dbReference>
<dbReference type="GO" id="GO:0006260">
    <property type="term" value="P:DNA replication"/>
    <property type="evidence" value="ECO:0007669"/>
    <property type="project" value="UniProtKB-UniRule"/>
</dbReference>
<dbReference type="Gene3D" id="1.20.1050.90">
    <property type="entry name" value="RecF/RecN/SMC, N-terminal domain"/>
    <property type="match status" value="1"/>
</dbReference>
<keyword evidence="6 9" id="KW-0547">Nucleotide-binding</keyword>
<dbReference type="InterPro" id="IPR001238">
    <property type="entry name" value="DNA-binding_RecF"/>
</dbReference>
<dbReference type="PANTHER" id="PTHR32182:SF0">
    <property type="entry name" value="DNA REPLICATION AND REPAIR PROTEIN RECF"/>
    <property type="match status" value="1"/>
</dbReference>
<sequence>MKFLSLKVEDFRNFKFIDLEFEGLHQFFLGRNGQGKTNLLEALNFVSALRSFRTSDRRELVAIGRNRAQIRYVLDYEGKGLIEIACSLQPGASDIKVDGDPVLRLSEHLGRFPSVVISSDDIQLIRGAPAGRRRFLDLTLSSTDPVYFNCLRQYHRALRERNHLLREGEDDGLLRSFEKILTSCGIQVIQKRRSAVRSLNDEVIDFYSKLTDGGIEPRLEYSTEVWGDSESDFATLMRERKRRDQEIRATSVGPHRDDLIFQLGGREVQAFASEGEQRGLAIAIRLAQCKWWFECSGIKPVVLADDVLGELDPLCRARFWEALSPELQVFASGTSPPPSELGCNWNIFSIDNGRLSVS</sequence>
<dbReference type="InterPro" id="IPR018078">
    <property type="entry name" value="DNA-binding_RecF_CS"/>
</dbReference>
<gene>
    <name evidence="9 11" type="primary">recF</name>
    <name evidence="11" type="ORF">DF168_01152</name>
</gene>
<evidence type="ECO:0000256" key="8">
    <source>
        <dbReference type="ARBA" id="ARBA00023125"/>
    </source>
</evidence>
<evidence type="ECO:0000256" key="4">
    <source>
        <dbReference type="ARBA" id="ARBA00022490"/>
    </source>
</evidence>
<keyword evidence="4 9" id="KW-0963">Cytoplasm</keyword>
<dbReference type="SUPFAM" id="SSF52540">
    <property type="entry name" value="P-loop containing nucleoside triphosphate hydrolases"/>
    <property type="match status" value="1"/>
</dbReference>
<organism evidence="11 12">
    <name type="scientific">Candidatus Moanibacter tarae</name>
    <dbReference type="NCBI Taxonomy" id="2200854"/>
    <lineage>
        <taxon>Bacteria</taxon>
        <taxon>Pseudomonadati</taxon>
        <taxon>Verrucomicrobiota</taxon>
        <taxon>Opitutia</taxon>
        <taxon>Puniceicoccales</taxon>
        <taxon>Puniceicoccales incertae sedis</taxon>
        <taxon>Candidatus Moanibacter</taxon>
    </lineage>
</organism>
<dbReference type="GO" id="GO:0006302">
    <property type="term" value="P:double-strand break repair"/>
    <property type="evidence" value="ECO:0007669"/>
    <property type="project" value="TreeGrafter"/>
</dbReference>
<dbReference type="HAMAP" id="MF_00365">
    <property type="entry name" value="RecF"/>
    <property type="match status" value="1"/>
</dbReference>
<evidence type="ECO:0000259" key="10">
    <source>
        <dbReference type="Pfam" id="PF02463"/>
    </source>
</evidence>
<dbReference type="GO" id="GO:0003697">
    <property type="term" value="F:single-stranded DNA binding"/>
    <property type="evidence" value="ECO:0007669"/>
    <property type="project" value="UniProtKB-UniRule"/>
</dbReference>
<comment type="similarity">
    <text evidence="2 9">Belongs to the RecF family.</text>
</comment>
<evidence type="ECO:0000313" key="12">
    <source>
        <dbReference type="Proteomes" id="UP000247465"/>
    </source>
</evidence>
<dbReference type="GO" id="GO:0005737">
    <property type="term" value="C:cytoplasm"/>
    <property type="evidence" value="ECO:0007669"/>
    <property type="project" value="UniProtKB-SubCell"/>
</dbReference>
<dbReference type="GO" id="GO:0009432">
    <property type="term" value="P:SOS response"/>
    <property type="evidence" value="ECO:0007669"/>
    <property type="project" value="UniProtKB-UniRule"/>
</dbReference>
<dbReference type="GO" id="GO:0005524">
    <property type="term" value="F:ATP binding"/>
    <property type="evidence" value="ECO:0007669"/>
    <property type="project" value="UniProtKB-UniRule"/>
</dbReference>
<dbReference type="InterPro" id="IPR027417">
    <property type="entry name" value="P-loop_NTPase"/>
</dbReference>
<evidence type="ECO:0000256" key="1">
    <source>
        <dbReference type="ARBA" id="ARBA00004496"/>
    </source>
</evidence>
<keyword evidence="8 9" id="KW-0238">DNA-binding</keyword>
<evidence type="ECO:0000256" key="7">
    <source>
        <dbReference type="ARBA" id="ARBA00022840"/>
    </source>
</evidence>
<evidence type="ECO:0000256" key="2">
    <source>
        <dbReference type="ARBA" id="ARBA00008016"/>
    </source>
</evidence>
<evidence type="ECO:0000256" key="5">
    <source>
        <dbReference type="ARBA" id="ARBA00022705"/>
    </source>
</evidence>
<evidence type="ECO:0000256" key="3">
    <source>
        <dbReference type="ARBA" id="ARBA00020170"/>
    </source>
</evidence>
<comment type="subcellular location">
    <subcellularLocation>
        <location evidence="1 9">Cytoplasm</location>
    </subcellularLocation>
</comment>
<dbReference type="InterPro" id="IPR042174">
    <property type="entry name" value="RecF_2"/>
</dbReference>
<dbReference type="Gene3D" id="3.40.50.300">
    <property type="entry name" value="P-loop containing nucleotide triphosphate hydrolases"/>
    <property type="match status" value="1"/>
</dbReference>
<accession>A0A2Z4AHZ6</accession>
<dbReference type="KEGG" id="mtar:DF168_01152"/>
<dbReference type="Pfam" id="PF02463">
    <property type="entry name" value="SMC_N"/>
    <property type="match status" value="1"/>
</dbReference>
<keyword evidence="7 9" id="KW-0067">ATP-binding</keyword>
<name>A0A2Z4AHZ6_9BACT</name>
<proteinExistence type="inferred from homology"/>
<evidence type="ECO:0000313" key="11">
    <source>
        <dbReference type="EMBL" id="AWT59954.1"/>
    </source>
</evidence>
<dbReference type="InterPro" id="IPR003395">
    <property type="entry name" value="RecF/RecN/SMC_N"/>
</dbReference>
<dbReference type="Proteomes" id="UP000247465">
    <property type="component" value="Chromosome"/>
</dbReference>
<dbReference type="AlphaFoldDB" id="A0A2Z4AHZ6"/>
<dbReference type="GO" id="GO:0000731">
    <property type="term" value="P:DNA synthesis involved in DNA repair"/>
    <property type="evidence" value="ECO:0007669"/>
    <property type="project" value="TreeGrafter"/>
</dbReference>
<reference evidence="11 12" key="1">
    <citation type="submission" date="2018-06" db="EMBL/GenBank/DDBJ databases">
        <title>Draft Genome Sequence of a Novel Marine Bacterium Related to the Verrucomicrobia.</title>
        <authorList>
            <person name="Vosseberg J."/>
            <person name="Martijn J."/>
            <person name="Ettema T.J.G."/>
        </authorList>
    </citation>
    <scope>NUCLEOTIDE SEQUENCE [LARGE SCALE GENOMIC DNA]</scope>
    <source>
        <strain evidence="11">TARA_B100001123</strain>
    </source>
</reference>
<feature type="domain" description="RecF/RecN/SMC N-terminal" evidence="10">
    <location>
        <begin position="5"/>
        <end position="324"/>
    </location>
</feature>
<feature type="binding site" evidence="9">
    <location>
        <begin position="30"/>
        <end position="37"/>
    </location>
    <ligand>
        <name>ATP</name>
        <dbReference type="ChEBI" id="CHEBI:30616"/>
    </ligand>
</feature>
<protein>
    <recommendedName>
        <fullName evidence="3 9">DNA replication and repair protein RecF</fullName>
    </recommendedName>
</protein>
<comment type="function">
    <text evidence="9">The RecF protein is involved in DNA metabolism; it is required for DNA replication and normal SOS inducibility. RecF binds preferentially to single-stranded, linear DNA. It also seems to bind ATP.</text>
</comment>
<evidence type="ECO:0000256" key="9">
    <source>
        <dbReference type="HAMAP-Rule" id="MF_00365"/>
    </source>
</evidence>